<dbReference type="Pfam" id="PF09704">
    <property type="entry name" value="Cas_Cas5d"/>
    <property type="match status" value="1"/>
</dbReference>
<accession>U2M3X4</accession>
<gene>
    <name evidence="2" type="ORF">RUMCAL_01181</name>
</gene>
<name>U2M3X4_9FIRM</name>
<dbReference type="EMBL" id="AWVF01000143">
    <property type="protein sequence ID" value="ERJ96449.1"/>
    <property type="molecule type" value="Genomic_DNA"/>
</dbReference>
<dbReference type="Proteomes" id="UP000016662">
    <property type="component" value="Unassembled WGS sequence"/>
</dbReference>
<dbReference type="HOGENOM" id="CLU_084726_1_0_9"/>
<proteinExistence type="predicted"/>
<protein>
    <submittedName>
        <fullName evidence="2">CRISPR system CASCADE complex protein CasD</fullName>
    </submittedName>
</protein>
<dbReference type="GO" id="GO:0003723">
    <property type="term" value="F:RNA binding"/>
    <property type="evidence" value="ECO:0007669"/>
    <property type="project" value="InterPro"/>
</dbReference>
<dbReference type="InterPro" id="IPR013422">
    <property type="entry name" value="CRISPR-assoc_prot_Cas5_N"/>
</dbReference>
<dbReference type="RefSeq" id="WP_021682644.1">
    <property type="nucleotide sequence ID" value="NZ_KI260433.1"/>
</dbReference>
<dbReference type="GO" id="GO:0043571">
    <property type="term" value="P:maintenance of CRISPR repeat elements"/>
    <property type="evidence" value="ECO:0007669"/>
    <property type="project" value="InterPro"/>
</dbReference>
<dbReference type="eggNOG" id="ENOG502ZBPB">
    <property type="taxonomic scope" value="Bacteria"/>
</dbReference>
<dbReference type="STRING" id="411473.RUMCAL_01181"/>
<evidence type="ECO:0000256" key="1">
    <source>
        <dbReference type="ARBA" id="ARBA00023118"/>
    </source>
</evidence>
<dbReference type="OrthoDB" id="3189549at2"/>
<dbReference type="InterPro" id="IPR021124">
    <property type="entry name" value="CRISPR-assoc_prot_Cas5"/>
</dbReference>
<dbReference type="CDD" id="cd09756">
    <property type="entry name" value="Cas5_I-E"/>
    <property type="match status" value="1"/>
</dbReference>
<dbReference type="NCBIfam" id="TIGR02593">
    <property type="entry name" value="CRISPR_cas5"/>
    <property type="match status" value="1"/>
</dbReference>
<dbReference type="InterPro" id="IPR010147">
    <property type="entry name" value="CRISPR-assoc_prot_CasD"/>
</dbReference>
<evidence type="ECO:0000313" key="3">
    <source>
        <dbReference type="Proteomes" id="UP000016662"/>
    </source>
</evidence>
<dbReference type="Gene3D" id="3.30.70.2660">
    <property type="match status" value="1"/>
</dbReference>
<evidence type="ECO:0000313" key="2">
    <source>
        <dbReference type="EMBL" id="ERJ96449.1"/>
    </source>
</evidence>
<reference evidence="2 3" key="1">
    <citation type="submission" date="2013-07" db="EMBL/GenBank/DDBJ databases">
        <authorList>
            <person name="Weinstock G."/>
            <person name="Sodergren E."/>
            <person name="Wylie T."/>
            <person name="Fulton L."/>
            <person name="Fulton R."/>
            <person name="Fronick C."/>
            <person name="O'Laughlin M."/>
            <person name="Godfrey J."/>
            <person name="Miner T."/>
            <person name="Herter B."/>
            <person name="Appelbaum E."/>
            <person name="Cordes M."/>
            <person name="Lek S."/>
            <person name="Wollam A."/>
            <person name="Pepin K.H."/>
            <person name="Palsikar V.B."/>
            <person name="Mitreva M."/>
            <person name="Wilson R.K."/>
        </authorList>
    </citation>
    <scope>NUCLEOTIDE SEQUENCE [LARGE SCALE GENOMIC DNA]</scope>
    <source>
        <strain evidence="2 3">ATCC 27760</strain>
    </source>
</reference>
<sequence length="213" mass="23963">MAVLLLRLAAPLQAWGSNSKFIIRNTEREPTKSGVVGMLAAALGIQRNDDPKKPEPLTALRFGVRAEKEGRLLKDFHMVHYPKATPDVTERHYLSDAVFLVALESEDTAFLQKIAEALQHPVYPLYLGRKSCPPTLPIVWGVREKSLEAVLKEEPPLCNEKAGTFRIAYEVPFGGIPVQDVPQSFSQLHRQHGWRMKCEEIITGKEHDPFSEL</sequence>
<dbReference type="NCBIfam" id="TIGR01868">
    <property type="entry name" value="casD_Cas5e"/>
    <property type="match status" value="2"/>
</dbReference>
<keyword evidence="3" id="KW-1185">Reference proteome</keyword>
<dbReference type="PATRIC" id="fig|411473.3.peg.972"/>
<organism evidence="2 3">
    <name type="scientific">Ruminococcus callidus ATCC 27760</name>
    <dbReference type="NCBI Taxonomy" id="411473"/>
    <lineage>
        <taxon>Bacteria</taxon>
        <taxon>Bacillati</taxon>
        <taxon>Bacillota</taxon>
        <taxon>Clostridia</taxon>
        <taxon>Eubacteriales</taxon>
        <taxon>Oscillospiraceae</taxon>
        <taxon>Ruminococcus</taxon>
    </lineage>
</organism>
<keyword evidence="1" id="KW-0051">Antiviral defense</keyword>
<comment type="caution">
    <text evidence="2">The sequence shown here is derived from an EMBL/GenBank/DDBJ whole genome shotgun (WGS) entry which is preliminary data.</text>
</comment>
<dbReference type="AlphaFoldDB" id="U2M3X4"/>
<dbReference type="GO" id="GO:0051607">
    <property type="term" value="P:defense response to virus"/>
    <property type="evidence" value="ECO:0007669"/>
    <property type="project" value="UniProtKB-KW"/>
</dbReference>